<reference evidence="4 5" key="1">
    <citation type="submission" date="2015-09" db="EMBL/GenBank/DDBJ databases">
        <authorList>
            <person name="Jackson K.R."/>
            <person name="Lunt B.L."/>
            <person name="Fisher J.N.B."/>
            <person name="Gardner A.V."/>
            <person name="Bailey M.E."/>
            <person name="Deus L.M."/>
            <person name="Earl A.S."/>
            <person name="Gibby P.D."/>
            <person name="Hartmann K.A."/>
            <person name="Liu J.E."/>
            <person name="Manci A.M."/>
            <person name="Nielsen D.A."/>
            <person name="Solomon M.B."/>
            <person name="Breakwell D.P."/>
            <person name="Burnett S.H."/>
            <person name="Grose J.H."/>
        </authorList>
    </citation>
    <scope>NUCLEOTIDE SEQUENCE [LARGE SCALE GENOMIC DNA]</scope>
    <source>
        <strain evidence="4 5">CECT 7799</strain>
    </source>
</reference>
<evidence type="ECO:0000313" key="4">
    <source>
        <dbReference type="EMBL" id="CUH40713.1"/>
    </source>
</evidence>
<evidence type="ECO:0000313" key="5">
    <source>
        <dbReference type="Proteomes" id="UP000049455"/>
    </source>
</evidence>
<proteinExistence type="predicted"/>
<dbReference type="STRING" id="313367.JSE7799_03448"/>
<dbReference type="InterPro" id="IPR008207">
    <property type="entry name" value="Sig_transdc_His_kin_Hpt_dom"/>
</dbReference>
<gene>
    <name evidence="4" type="ORF">JSE7799_03448</name>
</gene>
<dbReference type="EMBL" id="CYPR01000228">
    <property type="protein sequence ID" value="CUH40713.1"/>
    <property type="molecule type" value="Genomic_DNA"/>
</dbReference>
<organism evidence="4 5">
    <name type="scientific">Jannaschia seosinensis</name>
    <dbReference type="NCBI Taxonomy" id="313367"/>
    <lineage>
        <taxon>Bacteria</taxon>
        <taxon>Pseudomonadati</taxon>
        <taxon>Pseudomonadota</taxon>
        <taxon>Alphaproteobacteria</taxon>
        <taxon>Rhodobacterales</taxon>
        <taxon>Roseobacteraceae</taxon>
        <taxon>Jannaschia</taxon>
    </lineage>
</organism>
<dbReference type="GO" id="GO:0000160">
    <property type="term" value="P:phosphorelay signal transduction system"/>
    <property type="evidence" value="ECO:0007669"/>
    <property type="project" value="UniProtKB-KW"/>
</dbReference>
<keyword evidence="5" id="KW-1185">Reference proteome</keyword>
<protein>
    <submittedName>
        <fullName evidence="4">Hpt domain protein</fullName>
    </submittedName>
</protein>
<dbReference type="OrthoDB" id="7867809at2"/>
<sequence>MKARIRAIARRGVKVRLGSGRDGADMIDRDRIAELESEIGADDLCLVLAMYYEEAAATIERIAVGLPPEECARELHSLRNGALDLGLEGLVKAAGRFETDAGESHDADTIAQRLRDLLDRTRAELSTDELAA</sequence>
<evidence type="ECO:0000256" key="1">
    <source>
        <dbReference type="ARBA" id="ARBA00023012"/>
    </source>
</evidence>
<dbReference type="Pfam" id="PF01627">
    <property type="entry name" value="Hpt"/>
    <property type="match status" value="1"/>
</dbReference>
<dbReference type="Gene3D" id="1.20.120.160">
    <property type="entry name" value="HPT domain"/>
    <property type="match status" value="1"/>
</dbReference>
<evidence type="ECO:0000256" key="2">
    <source>
        <dbReference type="PROSITE-ProRule" id="PRU00110"/>
    </source>
</evidence>
<feature type="modified residue" description="Phosphohistidine" evidence="2">
    <location>
        <position position="76"/>
    </location>
</feature>
<keyword evidence="1" id="KW-0902">Two-component regulatory system</keyword>
<dbReference type="AlphaFoldDB" id="A0A0M7BFM4"/>
<evidence type="ECO:0000259" key="3">
    <source>
        <dbReference type="PROSITE" id="PS50894"/>
    </source>
</evidence>
<dbReference type="RefSeq" id="WP_055664713.1">
    <property type="nucleotide sequence ID" value="NZ_CYPR01000228.1"/>
</dbReference>
<feature type="domain" description="HPt" evidence="3">
    <location>
        <begin position="37"/>
        <end position="132"/>
    </location>
</feature>
<dbReference type="InterPro" id="IPR036641">
    <property type="entry name" value="HPT_dom_sf"/>
</dbReference>
<dbReference type="GO" id="GO:0004672">
    <property type="term" value="F:protein kinase activity"/>
    <property type="evidence" value="ECO:0007669"/>
    <property type="project" value="UniProtKB-ARBA"/>
</dbReference>
<dbReference type="Proteomes" id="UP000049455">
    <property type="component" value="Unassembled WGS sequence"/>
</dbReference>
<dbReference type="PROSITE" id="PS50894">
    <property type="entry name" value="HPT"/>
    <property type="match status" value="1"/>
</dbReference>
<keyword evidence="2" id="KW-0597">Phosphoprotein</keyword>
<name>A0A0M7BFM4_9RHOB</name>
<accession>A0A0M7BFM4</accession>
<dbReference type="SUPFAM" id="SSF47226">
    <property type="entry name" value="Histidine-containing phosphotransfer domain, HPT domain"/>
    <property type="match status" value="1"/>
</dbReference>